<dbReference type="Pfam" id="PF02558">
    <property type="entry name" value="ApbA"/>
    <property type="match status" value="1"/>
</dbReference>
<dbReference type="InterPro" id="IPR013332">
    <property type="entry name" value="KPR_N"/>
</dbReference>
<evidence type="ECO:0000313" key="3">
    <source>
        <dbReference type="EMBL" id="MCH6169886.1"/>
    </source>
</evidence>
<evidence type="ECO:0000259" key="1">
    <source>
        <dbReference type="Pfam" id="PF02558"/>
    </source>
</evidence>
<accession>A0ABS9TMY5</accession>
<evidence type="ECO:0000259" key="2">
    <source>
        <dbReference type="Pfam" id="PF08546"/>
    </source>
</evidence>
<protein>
    <submittedName>
        <fullName evidence="3">2-dehydropantoate 2-reductase</fullName>
    </submittedName>
</protein>
<dbReference type="InterPro" id="IPR013328">
    <property type="entry name" value="6PGD_dom2"/>
</dbReference>
<dbReference type="Proteomes" id="UP001299970">
    <property type="component" value="Unassembled WGS sequence"/>
</dbReference>
<dbReference type="EMBL" id="JAKXMK010000028">
    <property type="protein sequence ID" value="MCH6169886.1"/>
    <property type="molecule type" value="Genomic_DNA"/>
</dbReference>
<dbReference type="PANTHER" id="PTHR21708">
    <property type="entry name" value="PROBABLE 2-DEHYDROPANTOATE 2-REDUCTASE"/>
    <property type="match status" value="1"/>
</dbReference>
<dbReference type="NCBIfam" id="NF005089">
    <property type="entry name" value="PRK06522.1-4"/>
    <property type="match status" value="1"/>
</dbReference>
<dbReference type="InterPro" id="IPR036291">
    <property type="entry name" value="NAD(P)-bd_dom_sf"/>
</dbReference>
<name>A0ABS9TMY5_9PSEU</name>
<evidence type="ECO:0000313" key="4">
    <source>
        <dbReference type="Proteomes" id="UP001299970"/>
    </source>
</evidence>
<organism evidence="3 4">
    <name type="scientific">Pseudonocardia alaniniphila</name>
    <dbReference type="NCBI Taxonomy" id="75291"/>
    <lineage>
        <taxon>Bacteria</taxon>
        <taxon>Bacillati</taxon>
        <taxon>Actinomycetota</taxon>
        <taxon>Actinomycetes</taxon>
        <taxon>Pseudonocardiales</taxon>
        <taxon>Pseudonocardiaceae</taxon>
        <taxon>Pseudonocardia</taxon>
    </lineage>
</organism>
<feature type="domain" description="Ketopantoate reductase C-terminal" evidence="2">
    <location>
        <begin position="197"/>
        <end position="315"/>
    </location>
</feature>
<dbReference type="Pfam" id="PF08546">
    <property type="entry name" value="ApbA_C"/>
    <property type="match status" value="1"/>
</dbReference>
<reference evidence="3 4" key="1">
    <citation type="submission" date="2022-03" db="EMBL/GenBank/DDBJ databases">
        <title>Pseudonocardia alaer sp. nov., a novel actinomycete isolated from reed forest soil.</title>
        <authorList>
            <person name="Wang L."/>
        </authorList>
    </citation>
    <scope>NUCLEOTIDE SEQUENCE [LARGE SCALE GENOMIC DNA]</scope>
    <source>
        <strain evidence="3 4">Y-16303</strain>
    </source>
</reference>
<gene>
    <name evidence="3" type="ORF">MMF94_29660</name>
</gene>
<dbReference type="SUPFAM" id="SSF48179">
    <property type="entry name" value="6-phosphogluconate dehydrogenase C-terminal domain-like"/>
    <property type="match status" value="1"/>
</dbReference>
<comment type="caution">
    <text evidence="3">The sequence shown here is derived from an EMBL/GenBank/DDBJ whole genome shotgun (WGS) entry which is preliminary data.</text>
</comment>
<dbReference type="PANTHER" id="PTHR21708:SF45">
    <property type="entry name" value="2-DEHYDROPANTOATE 2-REDUCTASE"/>
    <property type="match status" value="1"/>
</dbReference>
<dbReference type="RefSeq" id="WP_241040543.1">
    <property type="nucleotide sequence ID" value="NZ_BAAAJF010000014.1"/>
</dbReference>
<dbReference type="InterPro" id="IPR051402">
    <property type="entry name" value="KPR-Related"/>
</dbReference>
<dbReference type="InterPro" id="IPR008927">
    <property type="entry name" value="6-PGluconate_DH-like_C_sf"/>
</dbReference>
<dbReference type="Gene3D" id="3.40.50.720">
    <property type="entry name" value="NAD(P)-binding Rossmann-like Domain"/>
    <property type="match status" value="1"/>
</dbReference>
<proteinExistence type="predicted"/>
<dbReference type="SUPFAM" id="SSF51735">
    <property type="entry name" value="NAD(P)-binding Rossmann-fold domains"/>
    <property type="match status" value="1"/>
</dbReference>
<dbReference type="InterPro" id="IPR013752">
    <property type="entry name" value="KPA_reductase"/>
</dbReference>
<feature type="domain" description="Ketopantoate reductase N-terminal" evidence="1">
    <location>
        <begin position="3"/>
        <end position="170"/>
    </location>
</feature>
<dbReference type="Gene3D" id="1.10.1040.10">
    <property type="entry name" value="N-(1-d-carboxylethyl)-l-norvaline Dehydrogenase, domain 2"/>
    <property type="match status" value="1"/>
</dbReference>
<keyword evidence="4" id="KW-1185">Reference proteome</keyword>
<sequence length="325" mass="34447">MKVAVLGAGAIGAYVGASLSRAGVDVHLVARGEHLKALRANGVQVLSPRGDFTAHPHATDDPGEIGPVDHVFLGFKANAYAAAGPMIKPLLHDSTSIIAAQNGIPWWYFHRLPGQFEGHRIESVDPDGAVTAALDLDRAIGCVVYAATEIEAPGVVRHLEGTRFSIGEPDGSISTRCTEFAEAMVAGGLKCPVEADLRCDIWIKLMGNIAFNPLSALTRATMAGICRHQGTRALVAQMMEETLEVAHRVGSYPEISVEKRLAGAERTGEHKTSTLQDLERGRPMELDVLLTAVVELADLTGAEVPTLRAITAVADLLNQQVAAAS</sequence>